<dbReference type="EMBL" id="SNVI01000001">
    <property type="protein sequence ID" value="TFE46927.1"/>
    <property type="molecule type" value="Genomic_DNA"/>
</dbReference>
<organism evidence="1 2">
    <name type="scientific">Paraburkholderia dipogonis</name>
    <dbReference type="NCBI Taxonomy" id="1211383"/>
    <lineage>
        <taxon>Bacteria</taxon>
        <taxon>Pseudomonadati</taxon>
        <taxon>Pseudomonadota</taxon>
        <taxon>Betaproteobacteria</taxon>
        <taxon>Burkholderiales</taxon>
        <taxon>Burkholderiaceae</taxon>
        <taxon>Paraburkholderia</taxon>
    </lineage>
</organism>
<evidence type="ECO:0000313" key="2">
    <source>
        <dbReference type="Proteomes" id="UP000297385"/>
    </source>
</evidence>
<dbReference type="RefSeq" id="WP_134458448.1">
    <property type="nucleotide sequence ID" value="NZ_JBHMFL010000122.1"/>
</dbReference>
<comment type="caution">
    <text evidence="1">The sequence shown here is derived from an EMBL/GenBank/DDBJ whole genome shotgun (WGS) entry which is preliminary data.</text>
</comment>
<proteinExistence type="predicted"/>
<gene>
    <name evidence="1" type="ORF">E2553_18915</name>
</gene>
<dbReference type="GeneID" id="97310589"/>
<protein>
    <submittedName>
        <fullName evidence="1">Uncharacterized protein</fullName>
    </submittedName>
</protein>
<sequence>MKKHSKAMNLDAMGFAPTTRALAEKCSQVAVIHTPLHDGIVGALSIPFPVSDDPSKPLAAISDLRGEWTWAVFSNRAPGNTELGTMRSLCKKLRAGGSSTKYPPSKDSF</sequence>
<name>A0A4Y8NAV9_9BURK</name>
<dbReference type="Proteomes" id="UP000297385">
    <property type="component" value="Unassembled WGS sequence"/>
</dbReference>
<dbReference type="AlphaFoldDB" id="A0A4Y8NAV9"/>
<reference evidence="1 2" key="1">
    <citation type="submission" date="2019-03" db="EMBL/GenBank/DDBJ databases">
        <title>Complete Genome Sequence of Paraburkholderia dipogonis ICMP 19430T, a Nitrogen-fixing Symbiont of the South African Invasive Legume Dipogon lignosus in New Zealand.</title>
        <authorList>
            <person name="De Meyer S.E."/>
        </authorList>
    </citation>
    <scope>NUCLEOTIDE SEQUENCE [LARGE SCALE GENOMIC DNA]</scope>
    <source>
        <strain evidence="1 2">ICMP 19430</strain>
    </source>
</reference>
<evidence type="ECO:0000313" key="1">
    <source>
        <dbReference type="EMBL" id="TFE46927.1"/>
    </source>
</evidence>
<accession>A0A4Y8NAV9</accession>